<dbReference type="InterPro" id="IPR004252">
    <property type="entry name" value="Probable_transposase_24"/>
</dbReference>
<dbReference type="Proteomes" id="UP001408789">
    <property type="component" value="Unassembled WGS sequence"/>
</dbReference>
<dbReference type="PANTHER" id="PTHR33157:SF12">
    <property type="entry name" value="TRANSPOSASE TNP1_EN_SPM-LIKE DOMAIN-CONTAINING PROTEIN"/>
    <property type="match status" value="1"/>
</dbReference>
<evidence type="ECO:0000256" key="1">
    <source>
        <dbReference type="SAM" id="Coils"/>
    </source>
</evidence>
<evidence type="ECO:0008006" key="5">
    <source>
        <dbReference type="Google" id="ProtNLM"/>
    </source>
</evidence>
<feature type="region of interest" description="Disordered" evidence="2">
    <location>
        <begin position="1"/>
        <end position="65"/>
    </location>
</feature>
<keyword evidence="1" id="KW-0175">Coiled coil</keyword>
<keyword evidence="4" id="KW-1185">Reference proteome</keyword>
<sequence length="433" mass="49873">MGRSSTRGNRGGGRGSGQDSCNIGNDERSHSNAHEIPLHEESSDDDESIVARRGPVAPTPLPQPRNRDWIWVIHGQFSNQGKATRTIGENLQAMWTHPWLSWKEVSEEDRDRLFQRFKGYYQWEEEWDDQIRSCWEKFIKRKFKDSLNRARENAKTAAINAGVEVGEDLSVITPYKPQWMRCEIWESLVQKWNTPTWKAKSATNTTNRGKSTEGKHTLGSQSYVTLKLKLDDHFGRPATLDEIWMQSHGKKGTRPLDRLPSHKEGDALELTDDLEEIDLENDVVWVDPKAKNSIISYKEQVKQKYTDGSNKRPIFDVHTWTEVVGGKKRGRLYGFNDLSDPSVMMTGKASTPSTSTLPTRNEEVQRLNEKIAQLEQEKEAERVEKEKERAEKLTMMEQIEENRVANSEMKETNAEMKRQIDFLLKNIPKTSSK</sequence>
<name>A0AAP0GH11_9ASTR</name>
<protein>
    <recommendedName>
        <fullName evidence="5">Transposase</fullName>
    </recommendedName>
</protein>
<evidence type="ECO:0000256" key="2">
    <source>
        <dbReference type="SAM" id="MobiDB-lite"/>
    </source>
</evidence>
<dbReference type="GO" id="GO:0032196">
    <property type="term" value="P:transposition"/>
    <property type="evidence" value="ECO:0007669"/>
    <property type="project" value="InterPro"/>
</dbReference>
<reference evidence="3 4" key="1">
    <citation type="submission" date="2024-04" db="EMBL/GenBank/DDBJ databases">
        <title>The reference genome of an endangered Asteraceae, Deinandra increscens subsp. villosa, native to the Central Coast of California.</title>
        <authorList>
            <person name="Guilliams M."/>
            <person name="Hasenstab-Lehman K."/>
            <person name="Meyer R."/>
            <person name="Mcevoy S."/>
        </authorList>
    </citation>
    <scope>NUCLEOTIDE SEQUENCE [LARGE SCALE GENOMIC DNA]</scope>
    <source>
        <tissue evidence="3">Leaf</tissue>
    </source>
</reference>
<organism evidence="3 4">
    <name type="scientific">Deinandra increscens subsp. villosa</name>
    <dbReference type="NCBI Taxonomy" id="3103831"/>
    <lineage>
        <taxon>Eukaryota</taxon>
        <taxon>Viridiplantae</taxon>
        <taxon>Streptophyta</taxon>
        <taxon>Embryophyta</taxon>
        <taxon>Tracheophyta</taxon>
        <taxon>Spermatophyta</taxon>
        <taxon>Magnoliopsida</taxon>
        <taxon>eudicotyledons</taxon>
        <taxon>Gunneridae</taxon>
        <taxon>Pentapetalae</taxon>
        <taxon>asterids</taxon>
        <taxon>campanulids</taxon>
        <taxon>Asterales</taxon>
        <taxon>Asteraceae</taxon>
        <taxon>Asteroideae</taxon>
        <taxon>Heliantheae alliance</taxon>
        <taxon>Madieae</taxon>
        <taxon>Madiinae</taxon>
        <taxon>Deinandra</taxon>
    </lineage>
</organism>
<dbReference type="AlphaFoldDB" id="A0AAP0GH11"/>
<feature type="compositionally biased region" description="Basic and acidic residues" evidence="2">
    <location>
        <begin position="25"/>
        <end position="41"/>
    </location>
</feature>
<dbReference type="EMBL" id="JBCNJP010009833">
    <property type="protein sequence ID" value="KAK9048841.1"/>
    <property type="molecule type" value="Genomic_DNA"/>
</dbReference>
<proteinExistence type="predicted"/>
<dbReference type="PANTHER" id="PTHR33157">
    <property type="entry name" value="AUTONOMOUS TRANSPOSABLE ELEMENT EN-1 MOSAIC PROTEIN-RELATED"/>
    <property type="match status" value="1"/>
</dbReference>
<gene>
    <name evidence="3" type="ORF">SSX86_032189</name>
</gene>
<feature type="coiled-coil region" evidence="1">
    <location>
        <begin position="357"/>
        <end position="426"/>
    </location>
</feature>
<accession>A0AAP0GH11</accession>
<evidence type="ECO:0000313" key="3">
    <source>
        <dbReference type="EMBL" id="KAK9048841.1"/>
    </source>
</evidence>
<dbReference type="Pfam" id="PF03004">
    <property type="entry name" value="Transposase_24"/>
    <property type="match status" value="1"/>
</dbReference>
<evidence type="ECO:0000313" key="4">
    <source>
        <dbReference type="Proteomes" id="UP001408789"/>
    </source>
</evidence>
<dbReference type="InterPro" id="IPR039266">
    <property type="entry name" value="EN-1/SPM"/>
</dbReference>
<comment type="caution">
    <text evidence="3">The sequence shown here is derived from an EMBL/GenBank/DDBJ whole genome shotgun (WGS) entry which is preliminary data.</text>
</comment>